<keyword evidence="2" id="KW-1003">Cell membrane</keyword>
<keyword evidence="6" id="KW-0547">Nucleotide-binding</keyword>
<dbReference type="GO" id="GO:0000155">
    <property type="term" value="F:phosphorelay sensor kinase activity"/>
    <property type="evidence" value="ECO:0007669"/>
    <property type="project" value="InterPro"/>
</dbReference>
<evidence type="ECO:0000256" key="3">
    <source>
        <dbReference type="ARBA" id="ARBA00022553"/>
    </source>
</evidence>
<dbReference type="InterPro" id="IPR036890">
    <property type="entry name" value="HATPase_C_sf"/>
</dbReference>
<dbReference type="PANTHER" id="PTHR34220:SF11">
    <property type="entry name" value="SENSOR PROTEIN KINASE HPTS"/>
    <property type="match status" value="1"/>
</dbReference>
<dbReference type="AlphaFoldDB" id="A0A974PH34"/>
<reference evidence="14 15" key="1">
    <citation type="submission" date="2021-01" db="EMBL/GenBank/DDBJ databases">
        <title>Whole genome sequence of Paenibacillus sonchi LMG 24727 for comparative genomics.</title>
        <authorList>
            <person name="Lee G."/>
            <person name="Kim M.-J."/>
            <person name="Lim K."/>
            <person name="Shin J.-H."/>
        </authorList>
    </citation>
    <scope>NUCLEOTIDE SEQUENCE [LARGE SCALE GENOMIC DNA]</scope>
    <source>
        <strain evidence="14 15">LMG 24727</strain>
    </source>
</reference>
<dbReference type="SUPFAM" id="SSF158472">
    <property type="entry name" value="HAMP domain-like"/>
    <property type="match status" value="1"/>
</dbReference>
<evidence type="ECO:0000256" key="7">
    <source>
        <dbReference type="ARBA" id="ARBA00022777"/>
    </source>
</evidence>
<dbReference type="GO" id="GO:0005524">
    <property type="term" value="F:ATP binding"/>
    <property type="evidence" value="ECO:0007669"/>
    <property type="project" value="UniProtKB-KW"/>
</dbReference>
<evidence type="ECO:0000256" key="2">
    <source>
        <dbReference type="ARBA" id="ARBA00022475"/>
    </source>
</evidence>
<evidence type="ECO:0000256" key="5">
    <source>
        <dbReference type="ARBA" id="ARBA00022692"/>
    </source>
</evidence>
<evidence type="ECO:0000256" key="1">
    <source>
        <dbReference type="ARBA" id="ARBA00004651"/>
    </source>
</evidence>
<dbReference type="GO" id="GO:0005886">
    <property type="term" value="C:plasma membrane"/>
    <property type="evidence" value="ECO:0007669"/>
    <property type="project" value="UniProtKB-SubCell"/>
</dbReference>
<organism evidence="14 15">
    <name type="scientific">Paenibacillus sonchi</name>
    <dbReference type="NCBI Taxonomy" id="373687"/>
    <lineage>
        <taxon>Bacteria</taxon>
        <taxon>Bacillati</taxon>
        <taxon>Bacillota</taxon>
        <taxon>Bacilli</taxon>
        <taxon>Bacillales</taxon>
        <taxon>Paenibacillaceae</taxon>
        <taxon>Paenibacillus</taxon>
        <taxon>Paenibacillus sonchi group</taxon>
    </lineage>
</organism>
<dbReference type="SMART" id="SM00304">
    <property type="entry name" value="HAMP"/>
    <property type="match status" value="1"/>
</dbReference>
<keyword evidence="4" id="KW-0808">Transferase</keyword>
<dbReference type="EMBL" id="CP068595">
    <property type="protein sequence ID" value="QQZ63676.1"/>
    <property type="molecule type" value="Genomic_DNA"/>
</dbReference>
<keyword evidence="7 14" id="KW-0418">Kinase</keyword>
<evidence type="ECO:0000256" key="11">
    <source>
        <dbReference type="ARBA" id="ARBA00023136"/>
    </source>
</evidence>
<accession>A0A974PH34</accession>
<sequence>MELDNITRTTFDDNNVTSFLNKEEYASLSEKITGKLAIDKFLYKMAILKPDVYQIMLVSNQNTVYSYSNTSHTVDGNILASQAWFQEIRNANGQLVVVPVHKQPYSSQGTNTDVFSVGRLIRDSTGSYGVIIFEIEPYQLLKFNSLQQTIKNNIYQAGITITTLNGDPIFSTEPDRSGEVGNSDYLTIRNEIPAAGMVTSVIIPKKVLYEKIHRFLLIALISGISILAVVFLFSYLFARKVSAPIKRLAQTMREAELGQYNVLPLTDRHDEIGLLNRSYNKMISTIKELIEDVYMSQLMHKQAQFSALQSQINPHMLFNTLESIRMTAAINGDKEVVQMVKRLGKMFRFNLAREGKANFISDEVDFIENYIALQNVRYKNRFVLQTDMDPKVMATPVIRFIFQPIIENSIIHGFTQKQQDWIIVIKGYMKGDDRIVLQFTDNGIGIDPDKLRMLNALLDAPPSIKPEASIGIGLQNIKDRIKLQYGNGYYLQIRSDEEFTTVEIMIPAQMKG</sequence>
<keyword evidence="9 12" id="KW-1133">Transmembrane helix</keyword>
<gene>
    <name evidence="14" type="ORF">JI735_15285</name>
</gene>
<evidence type="ECO:0000256" key="12">
    <source>
        <dbReference type="SAM" id="Phobius"/>
    </source>
</evidence>
<dbReference type="CDD" id="cd06225">
    <property type="entry name" value="HAMP"/>
    <property type="match status" value="1"/>
</dbReference>
<feature type="domain" description="HAMP" evidence="13">
    <location>
        <begin position="239"/>
        <end position="291"/>
    </location>
</feature>
<keyword evidence="5 12" id="KW-0812">Transmembrane</keyword>
<comment type="subcellular location">
    <subcellularLocation>
        <location evidence="1">Cell membrane</location>
        <topology evidence="1">Multi-pass membrane protein</topology>
    </subcellularLocation>
</comment>
<evidence type="ECO:0000256" key="9">
    <source>
        <dbReference type="ARBA" id="ARBA00022989"/>
    </source>
</evidence>
<dbReference type="SUPFAM" id="SSF55874">
    <property type="entry name" value="ATPase domain of HSP90 chaperone/DNA topoisomerase II/histidine kinase"/>
    <property type="match status" value="1"/>
</dbReference>
<dbReference type="Pfam" id="PF02518">
    <property type="entry name" value="HATPase_c"/>
    <property type="match status" value="1"/>
</dbReference>
<protein>
    <submittedName>
        <fullName evidence="14">Sensor histidine kinase</fullName>
    </submittedName>
</protein>
<dbReference type="InterPro" id="IPR010559">
    <property type="entry name" value="Sig_transdc_His_kin_internal"/>
</dbReference>
<evidence type="ECO:0000256" key="10">
    <source>
        <dbReference type="ARBA" id="ARBA00023012"/>
    </source>
</evidence>
<proteinExistence type="predicted"/>
<dbReference type="Gene3D" id="6.10.340.10">
    <property type="match status" value="1"/>
</dbReference>
<dbReference type="Proteomes" id="UP000595841">
    <property type="component" value="Chromosome"/>
</dbReference>
<dbReference type="Pfam" id="PF00672">
    <property type="entry name" value="HAMP"/>
    <property type="match status" value="1"/>
</dbReference>
<dbReference type="Pfam" id="PF06580">
    <property type="entry name" value="His_kinase"/>
    <property type="match status" value="1"/>
</dbReference>
<keyword evidence="11 12" id="KW-0472">Membrane</keyword>
<keyword evidence="10" id="KW-0902">Two-component regulatory system</keyword>
<dbReference type="KEGG" id="pson:JI735_15285"/>
<keyword evidence="3" id="KW-0597">Phosphoprotein</keyword>
<evidence type="ECO:0000256" key="4">
    <source>
        <dbReference type="ARBA" id="ARBA00022679"/>
    </source>
</evidence>
<evidence type="ECO:0000313" key="14">
    <source>
        <dbReference type="EMBL" id="QQZ63676.1"/>
    </source>
</evidence>
<dbReference type="Gene3D" id="3.30.565.10">
    <property type="entry name" value="Histidine kinase-like ATPase, C-terminal domain"/>
    <property type="match status" value="1"/>
</dbReference>
<evidence type="ECO:0000256" key="8">
    <source>
        <dbReference type="ARBA" id="ARBA00022840"/>
    </source>
</evidence>
<dbReference type="InterPro" id="IPR003660">
    <property type="entry name" value="HAMP_dom"/>
</dbReference>
<dbReference type="PROSITE" id="PS50885">
    <property type="entry name" value="HAMP"/>
    <property type="match status" value="1"/>
</dbReference>
<name>A0A974PH34_9BACL</name>
<dbReference type="InterPro" id="IPR003594">
    <property type="entry name" value="HATPase_dom"/>
</dbReference>
<keyword evidence="15" id="KW-1185">Reference proteome</keyword>
<dbReference type="InterPro" id="IPR050640">
    <property type="entry name" value="Bact_2-comp_sensor_kinase"/>
</dbReference>
<keyword evidence="8" id="KW-0067">ATP-binding</keyword>
<dbReference type="PANTHER" id="PTHR34220">
    <property type="entry name" value="SENSOR HISTIDINE KINASE YPDA"/>
    <property type="match status" value="1"/>
</dbReference>
<evidence type="ECO:0000313" key="15">
    <source>
        <dbReference type="Proteomes" id="UP000595841"/>
    </source>
</evidence>
<feature type="transmembrane region" description="Helical" evidence="12">
    <location>
        <begin position="215"/>
        <end position="238"/>
    </location>
</feature>
<evidence type="ECO:0000259" key="13">
    <source>
        <dbReference type="PROSITE" id="PS50885"/>
    </source>
</evidence>
<evidence type="ECO:0000256" key="6">
    <source>
        <dbReference type="ARBA" id="ARBA00022741"/>
    </source>
</evidence>